<dbReference type="Pfam" id="PF12680">
    <property type="entry name" value="SnoaL_2"/>
    <property type="match status" value="1"/>
</dbReference>
<dbReference type="SUPFAM" id="SSF54427">
    <property type="entry name" value="NTF2-like"/>
    <property type="match status" value="1"/>
</dbReference>
<evidence type="ECO:0000313" key="3">
    <source>
        <dbReference type="Proteomes" id="UP000199435"/>
    </source>
</evidence>
<dbReference type="Gene3D" id="3.10.450.50">
    <property type="match status" value="1"/>
</dbReference>
<proteinExistence type="predicted"/>
<dbReference type="InterPro" id="IPR032710">
    <property type="entry name" value="NTF2-like_dom_sf"/>
</dbReference>
<dbReference type="Proteomes" id="UP000199435">
    <property type="component" value="Unassembled WGS sequence"/>
</dbReference>
<dbReference type="AlphaFoldDB" id="A0A1C3U0F6"/>
<dbReference type="EMBL" id="FMAH01000001">
    <property type="protein sequence ID" value="SCB08966.1"/>
    <property type="molecule type" value="Genomic_DNA"/>
</dbReference>
<feature type="domain" description="SnoaL-like" evidence="1">
    <location>
        <begin position="42"/>
        <end position="140"/>
    </location>
</feature>
<gene>
    <name evidence="2" type="ORF">GA0061102_1001286</name>
</gene>
<keyword evidence="3" id="KW-1185">Reference proteome</keyword>
<accession>A0A1C3U0F6</accession>
<evidence type="ECO:0000313" key="2">
    <source>
        <dbReference type="EMBL" id="SCB08966.1"/>
    </source>
</evidence>
<dbReference type="STRING" id="411945.GA0061102_1001286"/>
<protein>
    <recommendedName>
        <fullName evidence="1">SnoaL-like domain-containing protein</fullName>
    </recommendedName>
</protein>
<organism evidence="2 3">
    <name type="scientific">Rhizobium miluonense</name>
    <dbReference type="NCBI Taxonomy" id="411945"/>
    <lineage>
        <taxon>Bacteria</taxon>
        <taxon>Pseudomonadati</taxon>
        <taxon>Pseudomonadota</taxon>
        <taxon>Alphaproteobacteria</taxon>
        <taxon>Hyphomicrobiales</taxon>
        <taxon>Rhizobiaceae</taxon>
        <taxon>Rhizobium/Agrobacterium group</taxon>
        <taxon>Rhizobium</taxon>
    </lineage>
</organism>
<dbReference type="InterPro" id="IPR037401">
    <property type="entry name" value="SnoaL-like"/>
</dbReference>
<name>A0A1C3U0F6_9HYPH</name>
<evidence type="ECO:0000259" key="1">
    <source>
        <dbReference type="Pfam" id="PF12680"/>
    </source>
</evidence>
<reference evidence="3" key="1">
    <citation type="submission" date="2016-08" db="EMBL/GenBank/DDBJ databases">
        <authorList>
            <person name="Varghese N."/>
            <person name="Submissions Spin"/>
        </authorList>
    </citation>
    <scope>NUCLEOTIDE SEQUENCE [LARGE SCALE GENOMIC DNA]</scope>
    <source>
        <strain evidence="3">HAMBI 2971</strain>
    </source>
</reference>
<sequence>MARPLRKIEASNRSLIGLFSTANPDLANNMNQPNADVTLPVQMQLEAYNAKDIDAFMQWWADDCEYYQFPSTLLAKGALEIRERHVARFREPNLFGKLVSRMAVGNLVIDQEIVIRNFPEGRGEVDVICIYEIENGKIAKAWFKMGTPRLD</sequence>